<comment type="caution">
    <text evidence="1">The sequence shown here is derived from an EMBL/GenBank/DDBJ whole genome shotgun (WGS) entry which is preliminary data.</text>
</comment>
<proteinExistence type="predicted"/>
<reference evidence="1" key="1">
    <citation type="submission" date="2022-02" db="EMBL/GenBank/DDBJ databases">
        <title>Plant Genome Project.</title>
        <authorList>
            <person name="Zhang R.-G."/>
        </authorList>
    </citation>
    <scope>NUCLEOTIDE SEQUENCE</scope>
    <source>
        <strain evidence="1">AT1</strain>
    </source>
</reference>
<organism evidence="1 2">
    <name type="scientific">Rhododendron molle</name>
    <name type="common">Chinese azalea</name>
    <name type="synonym">Azalea mollis</name>
    <dbReference type="NCBI Taxonomy" id="49168"/>
    <lineage>
        <taxon>Eukaryota</taxon>
        <taxon>Viridiplantae</taxon>
        <taxon>Streptophyta</taxon>
        <taxon>Embryophyta</taxon>
        <taxon>Tracheophyta</taxon>
        <taxon>Spermatophyta</taxon>
        <taxon>Magnoliopsida</taxon>
        <taxon>eudicotyledons</taxon>
        <taxon>Gunneridae</taxon>
        <taxon>Pentapetalae</taxon>
        <taxon>asterids</taxon>
        <taxon>Ericales</taxon>
        <taxon>Ericaceae</taxon>
        <taxon>Ericoideae</taxon>
        <taxon>Rhodoreae</taxon>
        <taxon>Rhododendron</taxon>
    </lineage>
</organism>
<dbReference type="EMBL" id="CM046394">
    <property type="protein sequence ID" value="KAI8545784.1"/>
    <property type="molecule type" value="Genomic_DNA"/>
</dbReference>
<evidence type="ECO:0000313" key="2">
    <source>
        <dbReference type="Proteomes" id="UP001062846"/>
    </source>
</evidence>
<dbReference type="Proteomes" id="UP001062846">
    <property type="component" value="Chromosome 7"/>
</dbReference>
<keyword evidence="2" id="KW-1185">Reference proteome</keyword>
<name>A0ACC0MYX9_RHOML</name>
<accession>A0ACC0MYX9</accession>
<protein>
    <submittedName>
        <fullName evidence="1">Uncharacterized protein</fullName>
    </submittedName>
</protein>
<gene>
    <name evidence="1" type="ORF">RHMOL_Rhmol07G0065200</name>
</gene>
<evidence type="ECO:0000313" key="1">
    <source>
        <dbReference type="EMBL" id="KAI8545784.1"/>
    </source>
</evidence>
<sequence>MFYSHTFLARKGPLGTVWCAAHLQHKLKKSHYTSTDISSTVERIMYPEVPIALRMSGHLLLGVVRIYSKKVDYLYQDYNFFLITITKAFASVEVNLPEDATHAPFHSVTLPDTFELDALNLDEDFYHEGFEDNHLRSQEDITLTDQIPTGRDPYISITLDKDLLGHSLPLEDASDPGAMPMDEDIRPSPPVASDIGFQDPGPTNQAGASEGIHEDSSPVDIPEIEIRRDAVHGFLNISPWPDPGNDRIEPDGTLERAERQLVNDREFPTPVAEERLISGGQSIPSRHHEEPFNSAASSQAPDNFNSHIAFEHASPPQLVIRATPPAEQQPVEQPRGRNRRRRQLFDESTVLTNKFIKAGLDDYNDLRRKKKHCPSSALDVWKLNNRLRKENIFLEPLMPGLCADLFNIYKRDFISAKPHLASAEEPCPEPSNAQPPPTCDPMQNPDMEIEHPRNNEGCFDNNVLPDTTFMPSQTGYMSPLPRRVEFTPISADNFVSESESQWGTSVGARAQPTPDLATSTGPLGPEMETPMTFFVERQGLDDTGLSDIPEVMNSAEADDLNFLAMGEYTPTEVQGTQGVGTLSQTTRKVAQYLKGQASVTPISEDLSGDLVLNKLLEGKSRKVCARMFSETLVLKSYGLVDVQQEEPYGDITLKLTPKLFKDLE</sequence>